<sequence>MQGIGELKALLSKLTNQGTDNIRAACKKCGYVNPVKDIVLDVNSTRSESESEEELNTKKKEMVLFLANASKI</sequence>
<name>T1ITL0_STRMM</name>
<dbReference type="Proteomes" id="UP000014500">
    <property type="component" value="Unassembled WGS sequence"/>
</dbReference>
<proteinExistence type="predicted"/>
<evidence type="ECO:0000313" key="1">
    <source>
        <dbReference type="EnsemblMetazoa" id="SMAR004462-PA"/>
    </source>
</evidence>
<dbReference type="HOGENOM" id="CLU_2725404_0_0_1"/>
<evidence type="ECO:0000313" key="2">
    <source>
        <dbReference type="Proteomes" id="UP000014500"/>
    </source>
</evidence>
<reference evidence="2" key="1">
    <citation type="submission" date="2011-05" db="EMBL/GenBank/DDBJ databases">
        <authorList>
            <person name="Richards S.R."/>
            <person name="Qu J."/>
            <person name="Jiang H."/>
            <person name="Jhangiani S.N."/>
            <person name="Agravi P."/>
            <person name="Goodspeed R."/>
            <person name="Gross S."/>
            <person name="Mandapat C."/>
            <person name="Jackson L."/>
            <person name="Mathew T."/>
            <person name="Pu L."/>
            <person name="Thornton R."/>
            <person name="Saada N."/>
            <person name="Wilczek-Boney K.B."/>
            <person name="Lee S."/>
            <person name="Kovar C."/>
            <person name="Wu Y."/>
            <person name="Scherer S.E."/>
            <person name="Worley K.C."/>
            <person name="Muzny D.M."/>
            <person name="Gibbs R."/>
        </authorList>
    </citation>
    <scope>NUCLEOTIDE SEQUENCE</scope>
    <source>
        <strain evidence="2">Brora</strain>
    </source>
</reference>
<protein>
    <submittedName>
        <fullName evidence="1">Uncharacterized protein</fullName>
    </submittedName>
</protein>
<organism evidence="1 2">
    <name type="scientific">Strigamia maritima</name>
    <name type="common">European centipede</name>
    <name type="synonym">Geophilus maritimus</name>
    <dbReference type="NCBI Taxonomy" id="126957"/>
    <lineage>
        <taxon>Eukaryota</taxon>
        <taxon>Metazoa</taxon>
        <taxon>Ecdysozoa</taxon>
        <taxon>Arthropoda</taxon>
        <taxon>Myriapoda</taxon>
        <taxon>Chilopoda</taxon>
        <taxon>Pleurostigmophora</taxon>
        <taxon>Geophilomorpha</taxon>
        <taxon>Linotaeniidae</taxon>
        <taxon>Strigamia</taxon>
    </lineage>
</organism>
<dbReference type="AlphaFoldDB" id="T1ITL0"/>
<keyword evidence="2" id="KW-1185">Reference proteome</keyword>
<dbReference type="EnsemblMetazoa" id="SMAR004462-RA">
    <property type="protein sequence ID" value="SMAR004462-PA"/>
    <property type="gene ID" value="SMAR004462"/>
</dbReference>
<accession>T1ITL0</accession>
<dbReference type="EMBL" id="JH431488">
    <property type="status" value="NOT_ANNOTATED_CDS"/>
    <property type="molecule type" value="Genomic_DNA"/>
</dbReference>
<reference evidence="1" key="2">
    <citation type="submission" date="2015-02" db="UniProtKB">
        <authorList>
            <consortium name="EnsemblMetazoa"/>
        </authorList>
    </citation>
    <scope>IDENTIFICATION</scope>
</reference>